<dbReference type="OrthoDB" id="1298727at2759"/>
<proteinExistence type="predicted"/>
<organism evidence="1 2">
    <name type="scientific">Solanum commersonii</name>
    <name type="common">Commerson's wild potato</name>
    <name type="synonym">Commerson's nightshade</name>
    <dbReference type="NCBI Taxonomy" id="4109"/>
    <lineage>
        <taxon>Eukaryota</taxon>
        <taxon>Viridiplantae</taxon>
        <taxon>Streptophyta</taxon>
        <taxon>Embryophyta</taxon>
        <taxon>Tracheophyta</taxon>
        <taxon>Spermatophyta</taxon>
        <taxon>Magnoliopsida</taxon>
        <taxon>eudicotyledons</taxon>
        <taxon>Gunneridae</taxon>
        <taxon>Pentapetalae</taxon>
        <taxon>asterids</taxon>
        <taxon>lamiids</taxon>
        <taxon>Solanales</taxon>
        <taxon>Solanaceae</taxon>
        <taxon>Solanoideae</taxon>
        <taxon>Solaneae</taxon>
        <taxon>Solanum</taxon>
    </lineage>
</organism>
<evidence type="ECO:0000313" key="2">
    <source>
        <dbReference type="Proteomes" id="UP000824120"/>
    </source>
</evidence>
<gene>
    <name evidence="1" type="ORF">H5410_010847</name>
</gene>
<protein>
    <submittedName>
        <fullName evidence="1">Uncharacterized protein</fullName>
    </submittedName>
</protein>
<dbReference type="AlphaFoldDB" id="A0A9J6ALV4"/>
<reference evidence="1 2" key="1">
    <citation type="submission" date="2020-09" db="EMBL/GenBank/DDBJ databases">
        <title>De no assembly of potato wild relative species, Solanum commersonii.</title>
        <authorList>
            <person name="Cho K."/>
        </authorList>
    </citation>
    <scope>NUCLEOTIDE SEQUENCE [LARGE SCALE GENOMIC DNA]</scope>
    <source>
        <strain evidence="1">LZ3.2</strain>
        <tissue evidence="1">Leaf</tissue>
    </source>
</reference>
<evidence type="ECO:0000313" key="1">
    <source>
        <dbReference type="EMBL" id="KAG5625629.1"/>
    </source>
</evidence>
<dbReference type="EMBL" id="JACXVP010000002">
    <property type="protein sequence ID" value="KAG5625629.1"/>
    <property type="molecule type" value="Genomic_DNA"/>
</dbReference>
<dbReference type="Proteomes" id="UP000824120">
    <property type="component" value="Chromosome 2"/>
</dbReference>
<keyword evidence="2" id="KW-1185">Reference proteome</keyword>
<name>A0A9J6ALV4_SOLCO</name>
<sequence length="109" mass="11933">MPDLDTAEPKEIAQDECLGNKTEEVIYASEQTLLNVTNSEAKIEEHVENDEDHFQSVDSMKVTITHSSHGGNGPIQSCNVPNHKTCLLKSGTSDPKVAESHILFKSANK</sequence>
<comment type="caution">
    <text evidence="1">The sequence shown here is derived from an EMBL/GenBank/DDBJ whole genome shotgun (WGS) entry which is preliminary data.</text>
</comment>
<accession>A0A9J6ALV4</accession>